<sequence>MNTLTTRCFLVLVCLPFFLVGCQQTAVQQETYAPATTQQPTMEDYCAEHACRGETHIELATIDGGYQHKSSYYWPVVKDNSEIRVLAGERVFIEVLFDEFGSPKEFIHVNEIQHPTRTFEFNFRQVAGNYGMLATLRNPLNQPVIFSVTLVDVDGKTRTAGTCPIRPNRSFMDQWAFPATELVLSNLQVLHPSSPIVCTGS</sequence>
<evidence type="ECO:0000313" key="3">
    <source>
        <dbReference type="Proteomes" id="UP000320359"/>
    </source>
</evidence>
<proteinExistence type="predicted"/>
<accession>A0A552X038</accession>
<protein>
    <submittedName>
        <fullName evidence="2">Uncharacterized protein</fullName>
    </submittedName>
</protein>
<keyword evidence="3" id="KW-1185">Reference proteome</keyword>
<feature type="chain" id="PRO_5021886027" evidence="1">
    <location>
        <begin position="26"/>
        <end position="201"/>
    </location>
</feature>
<dbReference type="AlphaFoldDB" id="A0A552X038"/>
<name>A0A552X038_9GAMM</name>
<evidence type="ECO:0000313" key="2">
    <source>
        <dbReference type="EMBL" id="TRW48431.1"/>
    </source>
</evidence>
<keyword evidence="1" id="KW-0732">Signal</keyword>
<dbReference type="EMBL" id="VJWL01000003">
    <property type="protein sequence ID" value="TRW48431.1"/>
    <property type="molecule type" value="Genomic_DNA"/>
</dbReference>
<organism evidence="2 3">
    <name type="scientific">Aliidiomarina halalkaliphila</name>
    <dbReference type="NCBI Taxonomy" id="2593535"/>
    <lineage>
        <taxon>Bacteria</taxon>
        <taxon>Pseudomonadati</taxon>
        <taxon>Pseudomonadota</taxon>
        <taxon>Gammaproteobacteria</taxon>
        <taxon>Alteromonadales</taxon>
        <taxon>Idiomarinaceae</taxon>
        <taxon>Aliidiomarina</taxon>
    </lineage>
</organism>
<dbReference type="PROSITE" id="PS51257">
    <property type="entry name" value="PROKAR_LIPOPROTEIN"/>
    <property type="match status" value="1"/>
</dbReference>
<reference evidence="2 3" key="1">
    <citation type="submission" date="2019-07" db="EMBL/GenBank/DDBJ databases">
        <authorList>
            <person name="Yang M."/>
            <person name="Zhao D."/>
            <person name="Xiang H."/>
        </authorList>
    </citation>
    <scope>NUCLEOTIDE SEQUENCE [LARGE SCALE GENOMIC DNA]</scope>
    <source>
        <strain evidence="2 3">IM1326</strain>
    </source>
</reference>
<evidence type="ECO:0000256" key="1">
    <source>
        <dbReference type="SAM" id="SignalP"/>
    </source>
</evidence>
<comment type="caution">
    <text evidence="2">The sequence shown here is derived from an EMBL/GenBank/DDBJ whole genome shotgun (WGS) entry which is preliminary data.</text>
</comment>
<dbReference type="OrthoDB" id="8480087at2"/>
<feature type="signal peptide" evidence="1">
    <location>
        <begin position="1"/>
        <end position="25"/>
    </location>
</feature>
<dbReference type="Proteomes" id="UP000320359">
    <property type="component" value="Unassembled WGS sequence"/>
</dbReference>
<dbReference type="RefSeq" id="WP_143236223.1">
    <property type="nucleotide sequence ID" value="NZ_VJWL01000003.1"/>
</dbReference>
<gene>
    <name evidence="2" type="ORF">FM042_09680</name>
</gene>